<reference evidence="1 2" key="1">
    <citation type="submission" date="2016-11" db="EMBL/GenBank/DDBJ databases">
        <title>Trade-off between light-utilization and light-protection in marine flavobacteria.</title>
        <authorList>
            <person name="Kumagai Y."/>
        </authorList>
    </citation>
    <scope>NUCLEOTIDE SEQUENCE [LARGE SCALE GENOMIC DNA]</scope>
    <source>
        <strain evidence="1 2">NBRC 107125</strain>
    </source>
</reference>
<dbReference type="AlphaFoldDB" id="A0A1X9NCP6"/>
<dbReference type="KEGG" id="osg:BST96_17855"/>
<evidence type="ECO:0000313" key="1">
    <source>
        <dbReference type="EMBL" id="ARN75808.1"/>
    </source>
</evidence>
<sequence>MKLIFSQNSIFHLYRLGLVVTGITQKKYRLRNDEEMKSLIRYCNRSDNTSVCKQYDAFLHSLEPEMLTEIELLTGSLFEETKIRLVG</sequence>
<name>A0A1X9NCP6_9GAMM</name>
<evidence type="ECO:0000313" key="2">
    <source>
        <dbReference type="Proteomes" id="UP000193450"/>
    </source>
</evidence>
<protein>
    <submittedName>
        <fullName evidence="1">Uncharacterized protein</fullName>
    </submittedName>
</protein>
<dbReference type="EMBL" id="CP019343">
    <property type="protein sequence ID" value="ARN75808.1"/>
    <property type="molecule type" value="Genomic_DNA"/>
</dbReference>
<keyword evidence="2" id="KW-1185">Reference proteome</keyword>
<accession>A0A1X9NCP6</accession>
<dbReference type="OrthoDB" id="6197507at2"/>
<proteinExistence type="predicted"/>
<dbReference type="Proteomes" id="UP000193450">
    <property type="component" value="Chromosome"/>
</dbReference>
<gene>
    <name evidence="1" type="ORF">BST96_17855</name>
</gene>
<organism evidence="1 2">
    <name type="scientific">Oceanicoccus sagamiensis</name>
    <dbReference type="NCBI Taxonomy" id="716816"/>
    <lineage>
        <taxon>Bacteria</taxon>
        <taxon>Pseudomonadati</taxon>
        <taxon>Pseudomonadota</taxon>
        <taxon>Gammaproteobacteria</taxon>
        <taxon>Cellvibrionales</taxon>
        <taxon>Spongiibacteraceae</taxon>
        <taxon>Oceanicoccus</taxon>
    </lineage>
</organism>
<dbReference type="RefSeq" id="WP_085759999.1">
    <property type="nucleotide sequence ID" value="NZ_CP019343.1"/>
</dbReference>